<organism evidence="8 9">
    <name type="scientific">Uabimicrobium amorphum</name>
    <dbReference type="NCBI Taxonomy" id="2596890"/>
    <lineage>
        <taxon>Bacteria</taxon>
        <taxon>Pseudomonadati</taxon>
        <taxon>Planctomycetota</taxon>
        <taxon>Candidatus Uabimicrobiia</taxon>
        <taxon>Candidatus Uabimicrobiales</taxon>
        <taxon>Candidatus Uabimicrobiaceae</taxon>
        <taxon>Candidatus Uabimicrobium</taxon>
    </lineage>
</organism>
<evidence type="ECO:0000256" key="3">
    <source>
        <dbReference type="ARBA" id="ARBA00022777"/>
    </source>
</evidence>
<dbReference type="Pfam" id="PF00069">
    <property type="entry name" value="Pkinase"/>
    <property type="match status" value="1"/>
</dbReference>
<dbReference type="GO" id="GO:0042594">
    <property type="term" value="P:response to starvation"/>
    <property type="evidence" value="ECO:0007669"/>
    <property type="project" value="TreeGrafter"/>
</dbReference>
<dbReference type="Proteomes" id="UP000326354">
    <property type="component" value="Chromosome"/>
</dbReference>
<evidence type="ECO:0000256" key="4">
    <source>
        <dbReference type="ARBA" id="ARBA00022840"/>
    </source>
</evidence>
<reference evidence="8 9" key="1">
    <citation type="submission" date="2019-08" db="EMBL/GenBank/DDBJ databases">
        <title>Complete genome sequence of Candidatus Uab amorphum.</title>
        <authorList>
            <person name="Shiratori T."/>
            <person name="Suzuki S."/>
            <person name="Kakizawa Y."/>
            <person name="Ishida K."/>
        </authorList>
    </citation>
    <scope>NUCLEOTIDE SEQUENCE [LARGE SCALE GENOMIC DNA]</scope>
    <source>
        <strain evidence="8 9">SRT547</strain>
    </source>
</reference>
<dbReference type="SMART" id="SM00220">
    <property type="entry name" value="S_TKc"/>
    <property type="match status" value="1"/>
</dbReference>
<dbReference type="CDD" id="cd14014">
    <property type="entry name" value="STKc_PknB_like"/>
    <property type="match status" value="1"/>
</dbReference>
<sequence>MIAKILITAGSMAGISIALPNSLTIGKGKGCNLQLGDDGIAELHCQIYRQNDGFFVKNLESEEKTFVNDKAVHDHPLSVKDCIRIGSVRMEFCAEEEHQPIKTHFADKEDEFDMPEAIEDDPRKIGDYIILDHLGTGATGDVFKAENFTTHEVVALKILHAQDIDKHILKRFIQEVQICSKFDHPKIVKVYEFGMFKGRPLIAMEYIEGISLEEFIKEYGSLTAVQALRTAGQIAQALHYTHQQGVVHRDLKPSNILLQNKENIKIIDFGVIKVYGNSITFANQMIGTVRYIPPEQIDDASSVDERADIYSLGAIMYFLVSGKPPFFDIEGIESLILNINARKLTPLKKLVPNIPSEFQSIVRKAMHRKIEKRYPNITAMFRDIIEALQTIENKSPS</sequence>
<dbReference type="Gene3D" id="1.10.510.10">
    <property type="entry name" value="Transferase(Phosphotransferase) domain 1"/>
    <property type="match status" value="1"/>
</dbReference>
<keyword evidence="4 5" id="KW-0067">ATP-binding</keyword>
<dbReference type="Pfam" id="PF00498">
    <property type="entry name" value="FHA"/>
    <property type="match status" value="1"/>
</dbReference>
<proteinExistence type="predicted"/>
<dbReference type="SUPFAM" id="SSF49879">
    <property type="entry name" value="SMAD/FHA domain"/>
    <property type="match status" value="1"/>
</dbReference>
<dbReference type="GO" id="GO:0034045">
    <property type="term" value="C:phagophore assembly site membrane"/>
    <property type="evidence" value="ECO:0007669"/>
    <property type="project" value="TreeGrafter"/>
</dbReference>
<evidence type="ECO:0000256" key="5">
    <source>
        <dbReference type="PROSITE-ProRule" id="PRU10141"/>
    </source>
</evidence>
<dbReference type="InterPro" id="IPR045269">
    <property type="entry name" value="Atg1-like"/>
</dbReference>
<dbReference type="PROSITE" id="PS50006">
    <property type="entry name" value="FHA_DOMAIN"/>
    <property type="match status" value="1"/>
</dbReference>
<dbReference type="OrthoDB" id="9788659at2"/>
<dbReference type="PROSITE" id="PS00108">
    <property type="entry name" value="PROTEIN_KINASE_ST"/>
    <property type="match status" value="1"/>
</dbReference>
<dbReference type="CDD" id="cd00060">
    <property type="entry name" value="FHA"/>
    <property type="match status" value="1"/>
</dbReference>
<dbReference type="SMART" id="SM00240">
    <property type="entry name" value="FHA"/>
    <property type="match status" value="1"/>
</dbReference>
<feature type="binding site" evidence="5">
    <location>
        <position position="157"/>
    </location>
    <ligand>
        <name>ATP</name>
        <dbReference type="ChEBI" id="CHEBI:30616"/>
    </ligand>
</feature>
<feature type="domain" description="FHA" evidence="6">
    <location>
        <begin position="23"/>
        <end position="72"/>
    </location>
</feature>
<evidence type="ECO:0000259" key="7">
    <source>
        <dbReference type="PROSITE" id="PS50011"/>
    </source>
</evidence>
<evidence type="ECO:0000256" key="2">
    <source>
        <dbReference type="ARBA" id="ARBA00022741"/>
    </source>
</evidence>
<protein>
    <submittedName>
        <fullName evidence="8">Putative serine/threonine-protein kinase PknB</fullName>
    </submittedName>
</protein>
<evidence type="ECO:0000313" key="9">
    <source>
        <dbReference type="Proteomes" id="UP000326354"/>
    </source>
</evidence>
<name>A0A5S9F1R6_UABAM</name>
<dbReference type="SUPFAM" id="SSF56112">
    <property type="entry name" value="Protein kinase-like (PK-like)"/>
    <property type="match status" value="1"/>
</dbReference>
<dbReference type="PROSITE" id="PS00107">
    <property type="entry name" value="PROTEIN_KINASE_ATP"/>
    <property type="match status" value="1"/>
</dbReference>
<dbReference type="AlphaFoldDB" id="A0A5S9F1R6"/>
<evidence type="ECO:0000313" key="8">
    <source>
        <dbReference type="EMBL" id="BBM82897.1"/>
    </source>
</evidence>
<keyword evidence="3 8" id="KW-0418">Kinase</keyword>
<dbReference type="InterPro" id="IPR008271">
    <property type="entry name" value="Ser/Thr_kinase_AS"/>
</dbReference>
<dbReference type="KEGG" id="uam:UABAM_01240"/>
<dbReference type="EMBL" id="AP019860">
    <property type="protein sequence ID" value="BBM82897.1"/>
    <property type="molecule type" value="Genomic_DNA"/>
</dbReference>
<dbReference type="GO" id="GO:0005524">
    <property type="term" value="F:ATP binding"/>
    <property type="evidence" value="ECO:0007669"/>
    <property type="project" value="UniProtKB-UniRule"/>
</dbReference>
<dbReference type="InterPro" id="IPR000719">
    <property type="entry name" value="Prot_kinase_dom"/>
</dbReference>
<dbReference type="InterPro" id="IPR008984">
    <property type="entry name" value="SMAD_FHA_dom_sf"/>
</dbReference>
<keyword evidence="2 5" id="KW-0547">Nucleotide-binding</keyword>
<dbReference type="InterPro" id="IPR017441">
    <property type="entry name" value="Protein_kinase_ATP_BS"/>
</dbReference>
<dbReference type="RefSeq" id="WP_151967123.1">
    <property type="nucleotide sequence ID" value="NZ_AP019860.1"/>
</dbReference>
<dbReference type="Gene3D" id="2.60.200.20">
    <property type="match status" value="1"/>
</dbReference>
<dbReference type="GO" id="GO:0004674">
    <property type="term" value="F:protein serine/threonine kinase activity"/>
    <property type="evidence" value="ECO:0007669"/>
    <property type="project" value="InterPro"/>
</dbReference>
<dbReference type="PANTHER" id="PTHR24348:SF22">
    <property type="entry name" value="NON-SPECIFIC SERINE_THREONINE PROTEIN KINASE"/>
    <property type="match status" value="1"/>
</dbReference>
<dbReference type="InterPro" id="IPR011009">
    <property type="entry name" value="Kinase-like_dom_sf"/>
</dbReference>
<gene>
    <name evidence="8" type="ORF">UABAM_01240</name>
</gene>
<feature type="domain" description="Protein kinase" evidence="7">
    <location>
        <begin position="128"/>
        <end position="385"/>
    </location>
</feature>
<dbReference type="PANTHER" id="PTHR24348">
    <property type="entry name" value="SERINE/THREONINE-PROTEIN KINASE UNC-51-RELATED"/>
    <property type="match status" value="1"/>
</dbReference>
<accession>A0A5S9F1R6</accession>
<dbReference type="GO" id="GO:0005776">
    <property type="term" value="C:autophagosome"/>
    <property type="evidence" value="ECO:0007669"/>
    <property type="project" value="TreeGrafter"/>
</dbReference>
<evidence type="ECO:0000256" key="1">
    <source>
        <dbReference type="ARBA" id="ARBA00022679"/>
    </source>
</evidence>
<keyword evidence="9" id="KW-1185">Reference proteome</keyword>
<dbReference type="InterPro" id="IPR000253">
    <property type="entry name" value="FHA_dom"/>
</dbReference>
<evidence type="ECO:0000259" key="6">
    <source>
        <dbReference type="PROSITE" id="PS50006"/>
    </source>
</evidence>
<keyword evidence="1" id="KW-0808">Transferase</keyword>
<dbReference type="PROSITE" id="PS50011">
    <property type="entry name" value="PROTEIN_KINASE_DOM"/>
    <property type="match status" value="1"/>
</dbReference>
<dbReference type="GO" id="GO:0005829">
    <property type="term" value="C:cytosol"/>
    <property type="evidence" value="ECO:0007669"/>
    <property type="project" value="TreeGrafter"/>
</dbReference>